<dbReference type="InterPro" id="IPR007130">
    <property type="entry name" value="DAGAT"/>
</dbReference>
<dbReference type="PaxDb" id="35128-Thaps20950"/>
<evidence type="ECO:0000313" key="6">
    <source>
        <dbReference type="Proteomes" id="UP000001449"/>
    </source>
</evidence>
<dbReference type="InterPro" id="IPR029058">
    <property type="entry name" value="AB_hydrolase_fold"/>
</dbReference>
<dbReference type="SUPFAM" id="SSF53474">
    <property type="entry name" value="alpha/beta-Hydrolases"/>
    <property type="match status" value="1"/>
</dbReference>
<dbReference type="GO" id="GO:0016020">
    <property type="term" value="C:membrane"/>
    <property type="evidence" value="ECO:0000318"/>
    <property type="project" value="GO_Central"/>
</dbReference>
<evidence type="ECO:0000259" key="4">
    <source>
        <dbReference type="Pfam" id="PF12697"/>
    </source>
</evidence>
<dbReference type="KEGG" id="tps:THAPSDRAFT_20950"/>
<feature type="domain" description="AB hydrolase-1" evidence="4">
    <location>
        <begin position="245"/>
        <end position="486"/>
    </location>
</feature>
<dbReference type="InterPro" id="IPR000073">
    <property type="entry name" value="AB_hydrolase_1"/>
</dbReference>
<evidence type="ECO:0000256" key="2">
    <source>
        <dbReference type="ARBA" id="ARBA00022679"/>
    </source>
</evidence>
<comment type="similarity">
    <text evidence="1">Belongs to the diacylglycerol acyltransferase family.</text>
</comment>
<keyword evidence="2" id="KW-0808">Transferase</keyword>
<keyword evidence="6" id="KW-1185">Reference proteome</keyword>
<name>B8BRN2_THAPS</name>
<dbReference type="STRING" id="35128.B8BRN2"/>
<dbReference type="Pfam" id="PF03982">
    <property type="entry name" value="DAGAT"/>
    <property type="match status" value="1"/>
</dbReference>
<protein>
    <recommendedName>
        <fullName evidence="4">AB hydrolase-1 domain-containing protein</fullName>
    </recommendedName>
</protein>
<dbReference type="PANTHER" id="PTHR22753:SF14">
    <property type="entry name" value="MONOACYLGLYCEROL_DIACYLGLYCEROL O-ACYLTRANSFERASE"/>
    <property type="match status" value="1"/>
</dbReference>
<evidence type="ECO:0000313" key="5">
    <source>
        <dbReference type="EMBL" id="EED95990.1"/>
    </source>
</evidence>
<accession>B8BRN2</accession>
<dbReference type="InParanoid" id="B8BRN2"/>
<evidence type="ECO:0000256" key="3">
    <source>
        <dbReference type="ARBA" id="ARBA00023315"/>
    </source>
</evidence>
<dbReference type="Pfam" id="PF12697">
    <property type="entry name" value="Abhydrolase_6"/>
    <property type="match status" value="1"/>
</dbReference>
<dbReference type="HOGENOM" id="CLU_015395_2_1_1"/>
<proteinExistence type="inferred from homology"/>
<keyword evidence="3" id="KW-0012">Acyltransferase</keyword>
<organism evidence="5 6">
    <name type="scientific">Thalassiosira pseudonana</name>
    <name type="common">Marine diatom</name>
    <name type="synonym">Cyclotella nana</name>
    <dbReference type="NCBI Taxonomy" id="35128"/>
    <lineage>
        <taxon>Eukaryota</taxon>
        <taxon>Sar</taxon>
        <taxon>Stramenopiles</taxon>
        <taxon>Ochrophyta</taxon>
        <taxon>Bacillariophyta</taxon>
        <taxon>Coscinodiscophyceae</taxon>
        <taxon>Thalassiosirophycidae</taxon>
        <taxon>Thalassiosirales</taxon>
        <taxon>Thalassiosiraceae</taxon>
        <taxon>Thalassiosira</taxon>
    </lineage>
</organism>
<dbReference type="OMA" id="NQQVHMP"/>
<reference evidence="5 6" key="1">
    <citation type="journal article" date="2004" name="Science">
        <title>The genome of the diatom Thalassiosira pseudonana: ecology, evolution, and metabolism.</title>
        <authorList>
            <person name="Armbrust E.V."/>
            <person name="Berges J.A."/>
            <person name="Bowler C."/>
            <person name="Green B.R."/>
            <person name="Martinez D."/>
            <person name="Putnam N.H."/>
            <person name="Zhou S."/>
            <person name="Allen A.E."/>
            <person name="Apt K.E."/>
            <person name="Bechner M."/>
            <person name="Brzezinski M.A."/>
            <person name="Chaal B.K."/>
            <person name="Chiovitti A."/>
            <person name="Davis A.K."/>
            <person name="Demarest M.S."/>
            <person name="Detter J.C."/>
            <person name="Glavina T."/>
            <person name="Goodstein D."/>
            <person name="Hadi M.Z."/>
            <person name="Hellsten U."/>
            <person name="Hildebrand M."/>
            <person name="Jenkins B.D."/>
            <person name="Jurka J."/>
            <person name="Kapitonov V.V."/>
            <person name="Kroger N."/>
            <person name="Lau W.W."/>
            <person name="Lane T.W."/>
            <person name="Larimer F.W."/>
            <person name="Lippmeier J.C."/>
            <person name="Lucas S."/>
            <person name="Medina M."/>
            <person name="Montsant A."/>
            <person name="Obornik M."/>
            <person name="Parker M.S."/>
            <person name="Palenik B."/>
            <person name="Pazour G.J."/>
            <person name="Richardson P.M."/>
            <person name="Rynearson T.A."/>
            <person name="Saito M.A."/>
            <person name="Schwartz D.C."/>
            <person name="Thamatrakoln K."/>
            <person name="Valentin K."/>
            <person name="Vardi A."/>
            <person name="Wilkerson F.P."/>
            <person name="Rokhsar D.S."/>
        </authorList>
    </citation>
    <scope>NUCLEOTIDE SEQUENCE [LARGE SCALE GENOMIC DNA]</scope>
    <source>
        <strain evidence="5 6">CCMP1335</strain>
    </source>
</reference>
<gene>
    <name evidence="5" type="ORF">THAPSDRAFT_20950</name>
</gene>
<dbReference type="PANTHER" id="PTHR22753">
    <property type="entry name" value="TRANSMEMBRANE PROTEIN 68"/>
    <property type="match status" value="1"/>
</dbReference>
<evidence type="ECO:0000256" key="1">
    <source>
        <dbReference type="ARBA" id="ARBA00005420"/>
    </source>
</evidence>
<dbReference type="RefSeq" id="XP_002286349.1">
    <property type="nucleotide sequence ID" value="XM_002286313.1"/>
</dbReference>
<dbReference type="EMBL" id="CM000638">
    <property type="protein sequence ID" value="EED95990.1"/>
    <property type="molecule type" value="Genomic_DNA"/>
</dbReference>
<dbReference type="GeneID" id="7445529"/>
<dbReference type="GO" id="GO:0008374">
    <property type="term" value="F:O-acyltransferase activity"/>
    <property type="evidence" value="ECO:0007669"/>
    <property type="project" value="InterPro"/>
</dbReference>
<dbReference type="AlphaFoldDB" id="B8BRN2"/>
<sequence length="847" mass="92996">MNLSHAYAFAAAAIVGSGISNVSAFSTLKPTSPSIRLHNNVIAFSTSTSLHSVAVKEHDLLETNNADEKMKQLNKQTIDNGDANVNGYASTTTGLPKHNNRLSGSDMKRFVSEMRSLYNDLENGGGSVRRNMAFISSSSTQQSSAISFTYVAPSTSTTPKENAQLDGDWRLQTPIVYEVNADWSDIHRQIADVRMEQSLSSKPLPLLLYLPGLDGFGISATSQFDELSSTFELWRMTIDKSNVQLSFADLVSSVVKFVKDATNSYVNSPREVILVGESFGGLLSCAVAMALSNVASKPNATMSLKGMVLVNPATSFDETNWGQSITLLTSLRYLETQEEMIDDIGNFKLNNLTRLPTPYSVLGGLVLSATIPDRKQYSNIFQFIVSNVMTGSSEDMLAASSDGFRILAEYLPALTLEHRVTKWLPVGTSVVNNPQRLSMLSVPTLVVAGNDDNMLPTKEEANRLGKSLPDCVKLDVSGSGHFVLDSVNLTEVLLDSHIDPLDMKKTSKPYDPITDWTLPPKEVTKAVIQKRVKPQRERTSPVFFSTDSVTGKRRKGLSLVPSNSDKPLLFVGNHQLFGQDLGLIISQLIEERGIAARGLMHPIAAEGFAAIRPGEPVVRTQKRKVEFIEDNPAETDLFSMFGAVKVTPKNFYRLLQTNQAVLLFPGGVKEALHGKGEDYEVFWPDKKTDFVRVAARFNATIVPISAIGAADSVDIVLDAKELLDLPFGIGDNLKNFNANATSARYDTQDGEELFVPPLAVPKPFPARHYFLFGRAFDTSSIDPQNKDACQTMYEEIENELRSDIDALLAARERDPFALDGGKRAWYQRLFGKDPPTFPVESLPPSKV</sequence>
<dbReference type="Gene3D" id="3.40.50.1820">
    <property type="entry name" value="alpha/beta hydrolase"/>
    <property type="match status" value="1"/>
</dbReference>
<dbReference type="eggNOG" id="ENOG502QQUD">
    <property type="taxonomic scope" value="Eukaryota"/>
</dbReference>
<dbReference type="Proteomes" id="UP000001449">
    <property type="component" value="Chromosome 1"/>
</dbReference>
<reference evidence="5 6" key="2">
    <citation type="journal article" date="2008" name="Nature">
        <title>The Phaeodactylum genome reveals the evolutionary history of diatom genomes.</title>
        <authorList>
            <person name="Bowler C."/>
            <person name="Allen A.E."/>
            <person name="Badger J.H."/>
            <person name="Grimwood J."/>
            <person name="Jabbari K."/>
            <person name="Kuo A."/>
            <person name="Maheswari U."/>
            <person name="Martens C."/>
            <person name="Maumus F."/>
            <person name="Otillar R.P."/>
            <person name="Rayko E."/>
            <person name="Salamov A."/>
            <person name="Vandepoele K."/>
            <person name="Beszteri B."/>
            <person name="Gruber A."/>
            <person name="Heijde M."/>
            <person name="Katinka M."/>
            <person name="Mock T."/>
            <person name="Valentin K."/>
            <person name="Verret F."/>
            <person name="Berges J.A."/>
            <person name="Brownlee C."/>
            <person name="Cadoret J.P."/>
            <person name="Chiovitti A."/>
            <person name="Choi C.J."/>
            <person name="Coesel S."/>
            <person name="De Martino A."/>
            <person name="Detter J.C."/>
            <person name="Durkin C."/>
            <person name="Falciatore A."/>
            <person name="Fournet J."/>
            <person name="Haruta M."/>
            <person name="Huysman M.J."/>
            <person name="Jenkins B.D."/>
            <person name="Jiroutova K."/>
            <person name="Jorgensen R.E."/>
            <person name="Joubert Y."/>
            <person name="Kaplan A."/>
            <person name="Kroger N."/>
            <person name="Kroth P.G."/>
            <person name="La Roche J."/>
            <person name="Lindquist E."/>
            <person name="Lommer M."/>
            <person name="Martin-Jezequel V."/>
            <person name="Lopez P.J."/>
            <person name="Lucas S."/>
            <person name="Mangogna M."/>
            <person name="McGinnis K."/>
            <person name="Medlin L.K."/>
            <person name="Montsant A."/>
            <person name="Oudot-Le Secq M.P."/>
            <person name="Napoli C."/>
            <person name="Obornik M."/>
            <person name="Parker M.S."/>
            <person name="Petit J.L."/>
            <person name="Porcel B.M."/>
            <person name="Poulsen N."/>
            <person name="Robison M."/>
            <person name="Rychlewski L."/>
            <person name="Rynearson T.A."/>
            <person name="Schmutz J."/>
            <person name="Shapiro H."/>
            <person name="Siaut M."/>
            <person name="Stanley M."/>
            <person name="Sussman M.R."/>
            <person name="Taylor A.R."/>
            <person name="Vardi A."/>
            <person name="von Dassow P."/>
            <person name="Vyverman W."/>
            <person name="Willis A."/>
            <person name="Wyrwicz L.S."/>
            <person name="Rokhsar D.S."/>
            <person name="Weissenbach J."/>
            <person name="Armbrust E.V."/>
            <person name="Green B.R."/>
            <person name="Van de Peer Y."/>
            <person name="Grigoriev I.V."/>
        </authorList>
    </citation>
    <scope>NUCLEOTIDE SEQUENCE [LARGE SCALE GENOMIC DNA]</scope>
    <source>
        <strain evidence="5 6">CCMP1335</strain>
    </source>
</reference>